<dbReference type="CDD" id="cd07012">
    <property type="entry name" value="PBP2_Bug_TTT"/>
    <property type="match status" value="1"/>
</dbReference>
<dbReference type="InterPro" id="IPR005064">
    <property type="entry name" value="BUG"/>
</dbReference>
<dbReference type="PIRSF" id="PIRSF017082">
    <property type="entry name" value="YflP"/>
    <property type="match status" value="1"/>
</dbReference>
<sequence>MKVTNRLSRRALTVGLSASALIAGAATLPGAAFAADYPTKPIELIVPYAAGGGTDLVARAFADAAKKHLPQPIGVVNKTGGGGAVGLTEIMAARPDGYKIGMGTVEITLLPHMGVARFTVDDFTPIARLNAEPSAITVKADAPWKTFEEFLDNAKANPGKVRIGNSGTGAIWHLAAEALADRTGTTFNHVPFDGANPAVTSLLGGHIEAVSVSPAEVSSQLAAGQLRMLAVMADQRQKAFPDVPTLKEKGIDLSVATWRGIVVPKKTPAAVVETLRTASKAAAEDQSFRDQLAKMNLTWAYADGPEFGQVMQKDNAFFKGMMTKLGMAK</sequence>
<organism evidence="3 4">
    <name type="scientific">Azospirillum oryzae</name>
    <dbReference type="NCBI Taxonomy" id="286727"/>
    <lineage>
        <taxon>Bacteria</taxon>
        <taxon>Pseudomonadati</taxon>
        <taxon>Pseudomonadota</taxon>
        <taxon>Alphaproteobacteria</taxon>
        <taxon>Rhodospirillales</taxon>
        <taxon>Azospirillaceae</taxon>
        <taxon>Azospirillum</taxon>
    </lineage>
</organism>
<dbReference type="Gene3D" id="3.40.190.10">
    <property type="entry name" value="Periplasmic binding protein-like II"/>
    <property type="match status" value="1"/>
</dbReference>
<dbReference type="PROSITE" id="PS51318">
    <property type="entry name" value="TAT"/>
    <property type="match status" value="1"/>
</dbReference>
<feature type="signal peptide" evidence="2">
    <location>
        <begin position="1"/>
        <end position="34"/>
    </location>
</feature>
<evidence type="ECO:0000256" key="1">
    <source>
        <dbReference type="ARBA" id="ARBA00006987"/>
    </source>
</evidence>
<name>A0A1X7FBH2_9PROT</name>
<keyword evidence="3" id="KW-0675">Receptor</keyword>
<dbReference type="InterPro" id="IPR042100">
    <property type="entry name" value="Bug_dom1"/>
</dbReference>
<protein>
    <submittedName>
        <fullName evidence="3">Tripartite-type tricarboxylate transporter, receptor component TctC</fullName>
    </submittedName>
</protein>
<reference evidence="3 4" key="1">
    <citation type="submission" date="2017-04" db="EMBL/GenBank/DDBJ databases">
        <authorList>
            <person name="Afonso C.L."/>
            <person name="Miller P.J."/>
            <person name="Scott M.A."/>
            <person name="Spackman E."/>
            <person name="Goraichik I."/>
            <person name="Dimitrov K.M."/>
            <person name="Suarez D.L."/>
            <person name="Swayne D.E."/>
        </authorList>
    </citation>
    <scope>NUCLEOTIDE SEQUENCE [LARGE SCALE GENOMIC DNA]</scope>
    <source>
        <strain evidence="3 4">A2P</strain>
    </source>
</reference>
<dbReference type="EMBL" id="FXAK01000005">
    <property type="protein sequence ID" value="SMF49575.1"/>
    <property type="molecule type" value="Genomic_DNA"/>
</dbReference>
<feature type="chain" id="PRO_5012168623" evidence="2">
    <location>
        <begin position="35"/>
        <end position="329"/>
    </location>
</feature>
<comment type="similarity">
    <text evidence="1">Belongs to the UPF0065 (bug) family.</text>
</comment>
<evidence type="ECO:0000313" key="4">
    <source>
        <dbReference type="Proteomes" id="UP000192936"/>
    </source>
</evidence>
<dbReference type="InterPro" id="IPR006311">
    <property type="entry name" value="TAT_signal"/>
</dbReference>
<dbReference type="Pfam" id="PF03401">
    <property type="entry name" value="TctC"/>
    <property type="match status" value="1"/>
</dbReference>
<dbReference type="OrthoDB" id="7250553at2"/>
<dbReference type="Proteomes" id="UP000192936">
    <property type="component" value="Unassembled WGS sequence"/>
</dbReference>
<dbReference type="SUPFAM" id="SSF53850">
    <property type="entry name" value="Periplasmic binding protein-like II"/>
    <property type="match status" value="1"/>
</dbReference>
<proteinExistence type="inferred from homology"/>
<evidence type="ECO:0000256" key="2">
    <source>
        <dbReference type="SAM" id="SignalP"/>
    </source>
</evidence>
<dbReference type="PANTHER" id="PTHR42928:SF5">
    <property type="entry name" value="BLR1237 PROTEIN"/>
    <property type="match status" value="1"/>
</dbReference>
<dbReference type="PANTHER" id="PTHR42928">
    <property type="entry name" value="TRICARBOXYLATE-BINDING PROTEIN"/>
    <property type="match status" value="1"/>
</dbReference>
<gene>
    <name evidence="3" type="ORF">SAMN02982917_2474</name>
</gene>
<dbReference type="RefSeq" id="WP_085085672.1">
    <property type="nucleotide sequence ID" value="NZ_FXAK01000005.1"/>
</dbReference>
<evidence type="ECO:0000313" key="3">
    <source>
        <dbReference type="EMBL" id="SMF49575.1"/>
    </source>
</evidence>
<dbReference type="Gene3D" id="3.40.190.150">
    <property type="entry name" value="Bordetella uptake gene, domain 1"/>
    <property type="match status" value="1"/>
</dbReference>
<keyword evidence="2" id="KW-0732">Signal</keyword>
<dbReference type="AlphaFoldDB" id="A0A1X7FBH2"/>
<dbReference type="STRING" id="286727.SAMN02982917_2474"/>
<accession>A0A1X7FBH2</accession>